<feature type="transmembrane region" description="Helical" evidence="2">
    <location>
        <begin position="117"/>
        <end position="136"/>
    </location>
</feature>
<comment type="caution">
    <text evidence="3">The sequence shown here is derived from an EMBL/GenBank/DDBJ whole genome shotgun (WGS) entry which is preliminary data.</text>
</comment>
<keyword evidence="2" id="KW-0472">Membrane</keyword>
<dbReference type="Proteomes" id="UP001139158">
    <property type="component" value="Unassembled WGS sequence"/>
</dbReference>
<evidence type="ECO:0000313" key="3">
    <source>
        <dbReference type="EMBL" id="MCC3298599.1"/>
    </source>
</evidence>
<keyword evidence="2" id="KW-0812">Transmembrane</keyword>
<dbReference type="AlphaFoldDB" id="A0A9X1MEJ8"/>
<proteinExistence type="predicted"/>
<keyword evidence="2" id="KW-1133">Transmembrane helix</keyword>
<feature type="transmembrane region" description="Helical" evidence="2">
    <location>
        <begin position="69"/>
        <end position="92"/>
    </location>
</feature>
<evidence type="ECO:0000313" key="4">
    <source>
        <dbReference type="Proteomes" id="UP001139158"/>
    </source>
</evidence>
<name>A0A9X1MEJ8_9MICC</name>
<protein>
    <submittedName>
        <fullName evidence="3">Uncharacterized protein</fullName>
    </submittedName>
</protein>
<feature type="compositionally biased region" description="Basic and acidic residues" evidence="1">
    <location>
        <begin position="1"/>
        <end position="12"/>
    </location>
</feature>
<dbReference type="EMBL" id="JAJFZV010000013">
    <property type="protein sequence ID" value="MCC3298599.1"/>
    <property type="molecule type" value="Genomic_DNA"/>
</dbReference>
<keyword evidence="4" id="KW-1185">Reference proteome</keyword>
<organism evidence="3 4">
    <name type="scientific">Arthrobacter caoxuetaonis</name>
    <dbReference type="NCBI Taxonomy" id="2886935"/>
    <lineage>
        <taxon>Bacteria</taxon>
        <taxon>Bacillati</taxon>
        <taxon>Actinomycetota</taxon>
        <taxon>Actinomycetes</taxon>
        <taxon>Micrococcales</taxon>
        <taxon>Micrococcaceae</taxon>
        <taxon>Arthrobacter</taxon>
    </lineage>
</organism>
<sequence length="148" mass="16467">MTSRQSDFDPRYDAAFQRGGGDGGTGIQRFTAEAPQVVEISDVPAVSHPTSAPPQVWVELERRQRKYRLAAWGLAGGLVVLGLFGLFADLIIPPEPAEPQMNYSGYMNEPWTMRLRYAAPNLIMLGVITAIVQVVIEQMQAFRMRMGR</sequence>
<feature type="region of interest" description="Disordered" evidence="1">
    <location>
        <begin position="1"/>
        <end position="25"/>
    </location>
</feature>
<evidence type="ECO:0000256" key="1">
    <source>
        <dbReference type="SAM" id="MobiDB-lite"/>
    </source>
</evidence>
<gene>
    <name evidence="3" type="ORF">LJ757_12410</name>
</gene>
<dbReference type="RefSeq" id="WP_227896469.1">
    <property type="nucleotide sequence ID" value="NZ_CP099466.1"/>
</dbReference>
<evidence type="ECO:0000256" key="2">
    <source>
        <dbReference type="SAM" id="Phobius"/>
    </source>
</evidence>
<accession>A0A9X1MEJ8</accession>
<reference evidence="3" key="1">
    <citation type="submission" date="2021-10" db="EMBL/GenBank/DDBJ databases">
        <title>Novel species in genus Arthrobacter.</title>
        <authorList>
            <person name="Liu Y."/>
        </authorList>
    </citation>
    <scope>NUCLEOTIDE SEQUENCE</scope>
    <source>
        <strain evidence="3">Zg-Y453</strain>
    </source>
</reference>